<evidence type="ECO:0000256" key="5">
    <source>
        <dbReference type="ARBA" id="ARBA00022989"/>
    </source>
</evidence>
<feature type="transmembrane region" description="Helical" evidence="7">
    <location>
        <begin position="181"/>
        <end position="200"/>
    </location>
</feature>
<dbReference type="GO" id="GO:0006950">
    <property type="term" value="P:response to stress"/>
    <property type="evidence" value="ECO:0007669"/>
    <property type="project" value="UniProtKB-ARBA"/>
</dbReference>
<comment type="subcellular location">
    <subcellularLocation>
        <location evidence="1 7">Endoplasmic reticulum membrane</location>
        <topology evidence="1 7">Multi-pass membrane protein</topology>
    </subcellularLocation>
</comment>
<dbReference type="InterPro" id="IPR035952">
    <property type="entry name" value="Rhomboid-like_sf"/>
</dbReference>
<sequence length="237" mass="27417">MPTFIDQLGTDIMKIPPITRFISGSAVAVTLAEMGRYVDHRQLLFQKDMVFGKLQLWRLYTSFFAGGNEYGYRHIPYTFILDLMILHRMLSDLETKSYRHSPADLSWQLFMACIVIIIATLPLNIDSFSRPLLTCIVYLRAAFAEPGEKINFYRFFHFDIPLVYLPIALIAYDYFIGGPKYVGPSVAGAVVGHLWWWVVWEGRGDLQIRLARYARAPEWLCRQLGQTRRAGRAVRRD</sequence>
<evidence type="ECO:0000256" key="2">
    <source>
        <dbReference type="ARBA" id="ARBA00008917"/>
    </source>
</evidence>
<name>A0A8H7XPB4_PSICU</name>
<dbReference type="PANTHER" id="PTHR11009">
    <property type="entry name" value="DER1-LIKE PROTEIN, DERLIN"/>
    <property type="match status" value="1"/>
</dbReference>
<feature type="transmembrane region" description="Helical" evidence="7">
    <location>
        <begin position="105"/>
        <end position="121"/>
    </location>
</feature>
<organism evidence="8">
    <name type="scientific">Psilocybe cubensis</name>
    <name type="common">Psychedelic mushroom</name>
    <name type="synonym">Stropharia cubensis</name>
    <dbReference type="NCBI Taxonomy" id="181762"/>
    <lineage>
        <taxon>Eukaryota</taxon>
        <taxon>Fungi</taxon>
        <taxon>Dikarya</taxon>
        <taxon>Basidiomycota</taxon>
        <taxon>Agaricomycotina</taxon>
        <taxon>Agaricomycetes</taxon>
        <taxon>Agaricomycetidae</taxon>
        <taxon>Agaricales</taxon>
        <taxon>Agaricineae</taxon>
        <taxon>Strophariaceae</taxon>
        <taxon>Psilocybe</taxon>
    </lineage>
</organism>
<dbReference type="EMBL" id="JAFIQS010000014">
    <property type="protein sequence ID" value="KAG5163591.1"/>
    <property type="molecule type" value="Genomic_DNA"/>
</dbReference>
<protein>
    <recommendedName>
        <fullName evidence="7">Derlin</fullName>
    </recommendedName>
</protein>
<keyword evidence="3 7" id="KW-0812">Transmembrane</keyword>
<dbReference type="InterPro" id="IPR007599">
    <property type="entry name" value="DER1"/>
</dbReference>
<comment type="caution">
    <text evidence="8">The sequence shown here is derived from an EMBL/GenBank/DDBJ whole genome shotgun (WGS) entry which is preliminary data.</text>
</comment>
<dbReference type="GO" id="GO:0005789">
    <property type="term" value="C:endoplasmic reticulum membrane"/>
    <property type="evidence" value="ECO:0007669"/>
    <property type="project" value="UniProtKB-SubCell"/>
</dbReference>
<accession>A0A8H7XPB4</accession>
<feature type="transmembrane region" description="Helical" evidence="7">
    <location>
        <begin position="155"/>
        <end position="175"/>
    </location>
</feature>
<evidence type="ECO:0000313" key="8">
    <source>
        <dbReference type="EMBL" id="KAG5163591.1"/>
    </source>
</evidence>
<proteinExistence type="inferred from homology"/>
<evidence type="ECO:0000256" key="7">
    <source>
        <dbReference type="RuleBase" id="RU363059"/>
    </source>
</evidence>
<evidence type="ECO:0000256" key="3">
    <source>
        <dbReference type="ARBA" id="ARBA00022692"/>
    </source>
</evidence>
<comment type="similarity">
    <text evidence="2 7">Belongs to the derlin family.</text>
</comment>
<reference evidence="8" key="1">
    <citation type="submission" date="2021-02" db="EMBL/GenBank/DDBJ databases">
        <title>Psilocybe cubensis genome.</title>
        <authorList>
            <person name="Mckernan K.J."/>
            <person name="Crawford S."/>
            <person name="Trippe A."/>
            <person name="Kane L.T."/>
            <person name="Mclaughlin S."/>
        </authorList>
    </citation>
    <scope>NUCLEOTIDE SEQUENCE [LARGE SCALE GENOMIC DNA]</scope>
    <source>
        <strain evidence="8">MGC-MH-2018</strain>
    </source>
</reference>
<dbReference type="Pfam" id="PF04511">
    <property type="entry name" value="DER1"/>
    <property type="match status" value="1"/>
</dbReference>
<comment type="caution">
    <text evidence="7">Lacks conserved residue(s) required for the propagation of feature annotation.</text>
</comment>
<dbReference type="SUPFAM" id="SSF144091">
    <property type="entry name" value="Rhomboid-like"/>
    <property type="match status" value="1"/>
</dbReference>
<comment type="function">
    <text evidence="7">May be involved in the degradation of misfolded endoplasmic reticulum (ER) luminal proteins.</text>
</comment>
<gene>
    <name evidence="8" type="ORF">JR316_011371</name>
</gene>
<evidence type="ECO:0000256" key="1">
    <source>
        <dbReference type="ARBA" id="ARBA00004477"/>
    </source>
</evidence>
<dbReference type="AlphaFoldDB" id="A0A8H7XPB4"/>
<keyword evidence="6 7" id="KW-0472">Membrane</keyword>
<keyword evidence="5 7" id="KW-1133">Transmembrane helix</keyword>
<keyword evidence="4 7" id="KW-0256">Endoplasmic reticulum</keyword>
<evidence type="ECO:0000256" key="6">
    <source>
        <dbReference type="ARBA" id="ARBA00023136"/>
    </source>
</evidence>
<evidence type="ECO:0000256" key="4">
    <source>
        <dbReference type="ARBA" id="ARBA00022824"/>
    </source>
</evidence>